<keyword evidence="3" id="KW-1185">Reference proteome</keyword>
<dbReference type="Gene3D" id="1.20.1280.50">
    <property type="match status" value="1"/>
</dbReference>
<feature type="domain" description="F-box" evidence="1">
    <location>
        <begin position="3"/>
        <end position="36"/>
    </location>
</feature>
<dbReference type="InterPro" id="IPR044209">
    <property type="entry name" value="MOS11"/>
</dbReference>
<evidence type="ECO:0000313" key="2">
    <source>
        <dbReference type="EMBL" id="KAG5549975.1"/>
    </source>
</evidence>
<dbReference type="InterPro" id="IPR036047">
    <property type="entry name" value="F-box-like_dom_sf"/>
</dbReference>
<comment type="caution">
    <text evidence="2">The sequence shown here is derived from an EMBL/GenBank/DDBJ whole genome shotgun (WGS) entry which is preliminary data.</text>
</comment>
<sequence length="358" mass="41302">MPPSRSLINILGRLPGKSLIRFTCVCKSWLSHICDFTYAHGLWSLAWATYMGRFRSLMEEFKKEDVAAFKWLAKHEPPHWSRSHFSEAPKCDMLLNNLWEEEAKKLHKEDYDRDERLLDQINKEQSAERGKKERKLRLRPDFVVLTSTQRWDYEKRLHDSEGFDVGDIPTYAFVPVRPFVLDSHESLERIEGYAKLALDEHKKCNNTKYQIVKALKANIDAGCPGRTYYITFQVKDTVLVLPLSTSRPLWKLFRFSHSQPSFLSRLNCNPIYSKVFIIIFIPSNTVLHILRFGTSSAVHGSDTLKQSEEHKGKARAERFGLAQSVTADEEAKKKARLSRFGAVPAVPKANAQEEDKES</sequence>
<name>A0AAV6KBX9_9ERIC</name>
<evidence type="ECO:0000259" key="1">
    <source>
        <dbReference type="Pfam" id="PF00646"/>
    </source>
</evidence>
<reference evidence="2" key="1">
    <citation type="submission" date="2020-08" db="EMBL/GenBank/DDBJ databases">
        <title>Plant Genome Project.</title>
        <authorList>
            <person name="Zhang R.-G."/>
        </authorList>
    </citation>
    <scope>NUCLEOTIDE SEQUENCE</scope>
    <source>
        <strain evidence="2">WSP0</strain>
        <tissue evidence="2">Leaf</tissue>
    </source>
</reference>
<dbReference type="AlphaFoldDB" id="A0AAV6KBX9"/>
<dbReference type="InterPro" id="IPR001810">
    <property type="entry name" value="F-box_dom"/>
</dbReference>
<dbReference type="SUPFAM" id="SSF54403">
    <property type="entry name" value="Cystatin/monellin"/>
    <property type="match status" value="1"/>
</dbReference>
<dbReference type="PANTHER" id="PTHR47701:SF2">
    <property type="entry name" value="PROTEIN MODIFIER OF SNC1 11"/>
    <property type="match status" value="1"/>
</dbReference>
<accession>A0AAV6KBX9</accession>
<gene>
    <name evidence="2" type="ORF">RHGRI_015067</name>
</gene>
<organism evidence="2 3">
    <name type="scientific">Rhododendron griersonianum</name>
    <dbReference type="NCBI Taxonomy" id="479676"/>
    <lineage>
        <taxon>Eukaryota</taxon>
        <taxon>Viridiplantae</taxon>
        <taxon>Streptophyta</taxon>
        <taxon>Embryophyta</taxon>
        <taxon>Tracheophyta</taxon>
        <taxon>Spermatophyta</taxon>
        <taxon>Magnoliopsida</taxon>
        <taxon>eudicotyledons</taxon>
        <taxon>Gunneridae</taxon>
        <taxon>Pentapetalae</taxon>
        <taxon>asterids</taxon>
        <taxon>Ericales</taxon>
        <taxon>Ericaceae</taxon>
        <taxon>Ericoideae</taxon>
        <taxon>Rhodoreae</taxon>
        <taxon>Rhododendron</taxon>
    </lineage>
</organism>
<protein>
    <recommendedName>
        <fullName evidence="1">F-box domain-containing protein</fullName>
    </recommendedName>
</protein>
<dbReference type="Pfam" id="PF00646">
    <property type="entry name" value="F-box"/>
    <property type="match status" value="1"/>
</dbReference>
<dbReference type="Gene3D" id="3.10.450.10">
    <property type="match status" value="1"/>
</dbReference>
<proteinExistence type="predicted"/>
<dbReference type="EMBL" id="JACTNZ010000005">
    <property type="protein sequence ID" value="KAG5549975.1"/>
    <property type="molecule type" value="Genomic_DNA"/>
</dbReference>
<dbReference type="SUPFAM" id="SSF81383">
    <property type="entry name" value="F-box domain"/>
    <property type="match status" value="1"/>
</dbReference>
<dbReference type="GO" id="GO:0016973">
    <property type="term" value="P:poly(A)+ mRNA export from nucleus"/>
    <property type="evidence" value="ECO:0007669"/>
    <property type="project" value="InterPro"/>
</dbReference>
<dbReference type="Proteomes" id="UP000823749">
    <property type="component" value="Chromosome 5"/>
</dbReference>
<evidence type="ECO:0000313" key="3">
    <source>
        <dbReference type="Proteomes" id="UP000823749"/>
    </source>
</evidence>
<dbReference type="GO" id="GO:0005634">
    <property type="term" value="C:nucleus"/>
    <property type="evidence" value="ECO:0007669"/>
    <property type="project" value="TreeGrafter"/>
</dbReference>
<dbReference type="InterPro" id="IPR046350">
    <property type="entry name" value="Cystatin_sf"/>
</dbReference>
<dbReference type="PANTHER" id="PTHR47701">
    <property type="entry name" value="PROTEIN MODIFIER OF SNC1 11"/>
    <property type="match status" value="1"/>
</dbReference>